<sequence length="201" mass="22810">MLLHEFGHPSWTDVRNRFRAGELSLKDYQEATFLQMQADKDAMRSYVQAHANFRPHFAELSGFCQEHSIPMCIISQGLDFYVQALLDGSEHAGIPVYAVATEFDREGHVSGYRYDFAYPDAPHLGNSKALIVRRFQEQGHHVFFMGDGRSDFEAGEVADTVYAHRQMAAMCDQAGIEFYPFTDFGPVLEAIREYMAAPPRS</sequence>
<dbReference type="GO" id="GO:0000287">
    <property type="term" value="F:magnesium ion binding"/>
    <property type="evidence" value="ECO:0007669"/>
    <property type="project" value="TreeGrafter"/>
</dbReference>
<gene>
    <name evidence="2" type="ORF">GBAR_LOCUS11151</name>
</gene>
<dbReference type="GO" id="GO:0036424">
    <property type="term" value="F:L-phosphoserine phosphatase activity"/>
    <property type="evidence" value="ECO:0007669"/>
    <property type="project" value="TreeGrafter"/>
</dbReference>
<keyword evidence="3" id="KW-1185">Reference proteome</keyword>
<dbReference type="PANTHER" id="PTHR43344:SF21">
    <property type="entry name" value="POLYOL PHOSPHATE PHOSPHATASE PYP1"/>
    <property type="match status" value="1"/>
</dbReference>
<dbReference type="Pfam" id="PF12710">
    <property type="entry name" value="HAD"/>
    <property type="match status" value="1"/>
</dbReference>
<dbReference type="NCBIfam" id="TIGR01488">
    <property type="entry name" value="HAD-SF-IB"/>
    <property type="match status" value="1"/>
</dbReference>
<dbReference type="SUPFAM" id="SSF56784">
    <property type="entry name" value="HAD-like"/>
    <property type="match status" value="1"/>
</dbReference>
<dbReference type="PANTHER" id="PTHR43344">
    <property type="entry name" value="PHOSPHOSERINE PHOSPHATASE"/>
    <property type="match status" value="1"/>
</dbReference>
<dbReference type="GO" id="GO:0005737">
    <property type="term" value="C:cytoplasm"/>
    <property type="evidence" value="ECO:0007669"/>
    <property type="project" value="TreeGrafter"/>
</dbReference>
<accession>A0AA35RXI5</accession>
<dbReference type="Proteomes" id="UP001174909">
    <property type="component" value="Unassembled WGS sequence"/>
</dbReference>
<dbReference type="InterPro" id="IPR023214">
    <property type="entry name" value="HAD_sf"/>
</dbReference>
<evidence type="ECO:0000313" key="3">
    <source>
        <dbReference type="Proteomes" id="UP001174909"/>
    </source>
</evidence>
<comment type="caution">
    <text evidence="2">The sequence shown here is derived from an EMBL/GenBank/DDBJ whole genome shotgun (WGS) entry which is preliminary data.</text>
</comment>
<dbReference type="AlphaFoldDB" id="A0AA35RXI5"/>
<dbReference type="EMBL" id="CASHTH010001687">
    <property type="protein sequence ID" value="CAI8018391.1"/>
    <property type="molecule type" value="Genomic_DNA"/>
</dbReference>
<dbReference type="GO" id="GO:0006564">
    <property type="term" value="P:L-serine biosynthetic process"/>
    <property type="evidence" value="ECO:0007669"/>
    <property type="project" value="TreeGrafter"/>
</dbReference>
<organism evidence="2 3">
    <name type="scientific">Geodia barretti</name>
    <name type="common">Barrett's horny sponge</name>
    <dbReference type="NCBI Taxonomy" id="519541"/>
    <lineage>
        <taxon>Eukaryota</taxon>
        <taxon>Metazoa</taxon>
        <taxon>Porifera</taxon>
        <taxon>Demospongiae</taxon>
        <taxon>Heteroscleromorpha</taxon>
        <taxon>Tetractinellida</taxon>
        <taxon>Astrophorina</taxon>
        <taxon>Geodiidae</taxon>
        <taxon>Geodia</taxon>
    </lineage>
</organism>
<dbReference type="Gene3D" id="3.40.50.1000">
    <property type="entry name" value="HAD superfamily/HAD-like"/>
    <property type="match status" value="1"/>
</dbReference>
<evidence type="ECO:0000256" key="1">
    <source>
        <dbReference type="ARBA" id="ARBA00015196"/>
    </source>
</evidence>
<dbReference type="InterPro" id="IPR036412">
    <property type="entry name" value="HAD-like_sf"/>
</dbReference>
<dbReference type="InterPro" id="IPR050582">
    <property type="entry name" value="HAD-like_SerB"/>
</dbReference>
<evidence type="ECO:0000313" key="2">
    <source>
        <dbReference type="EMBL" id="CAI8018391.1"/>
    </source>
</evidence>
<protein>
    <recommendedName>
        <fullName evidence="1">Phosphoserine phosphatase</fullName>
    </recommendedName>
</protein>
<reference evidence="2" key="1">
    <citation type="submission" date="2023-03" db="EMBL/GenBank/DDBJ databases">
        <authorList>
            <person name="Steffen K."/>
            <person name="Cardenas P."/>
        </authorList>
    </citation>
    <scope>NUCLEOTIDE SEQUENCE</scope>
</reference>
<dbReference type="Gene3D" id="3.90.1470.20">
    <property type="match status" value="1"/>
</dbReference>
<name>A0AA35RXI5_GEOBA</name>
<proteinExistence type="predicted"/>